<evidence type="ECO:0000256" key="1">
    <source>
        <dbReference type="SAM" id="SignalP"/>
    </source>
</evidence>
<gene>
    <name evidence="2" type="ORF">ACFSX5_08025</name>
</gene>
<dbReference type="EMBL" id="JBHUNP010000001">
    <property type="protein sequence ID" value="MFD2647733.1"/>
    <property type="molecule type" value="Genomic_DNA"/>
</dbReference>
<dbReference type="RefSeq" id="WP_386832751.1">
    <property type="nucleotide sequence ID" value="NZ_JBHUNP010000001.1"/>
</dbReference>
<evidence type="ECO:0000313" key="2">
    <source>
        <dbReference type="EMBL" id="MFD2647733.1"/>
    </source>
</evidence>
<accession>A0ABW5QJH5</accession>
<keyword evidence="3" id="KW-1185">Reference proteome</keyword>
<keyword evidence="1" id="KW-0732">Signal</keyword>
<dbReference type="InterPro" id="IPR011250">
    <property type="entry name" value="OMP/PagP_B-barrel"/>
</dbReference>
<protein>
    <submittedName>
        <fullName evidence="2">Outer membrane protein</fullName>
    </submittedName>
</protein>
<dbReference type="Proteomes" id="UP001597521">
    <property type="component" value="Unassembled WGS sequence"/>
</dbReference>
<proteinExistence type="predicted"/>
<reference evidence="3" key="1">
    <citation type="journal article" date="2019" name="Int. J. Syst. Evol. Microbiol.">
        <title>The Global Catalogue of Microorganisms (GCM) 10K type strain sequencing project: providing services to taxonomists for standard genome sequencing and annotation.</title>
        <authorList>
            <consortium name="The Broad Institute Genomics Platform"/>
            <consortium name="The Broad Institute Genome Sequencing Center for Infectious Disease"/>
            <person name="Wu L."/>
            <person name="Ma J."/>
        </authorList>
    </citation>
    <scope>NUCLEOTIDE SEQUENCE [LARGE SCALE GENOMIC DNA]</scope>
    <source>
        <strain evidence="3">CCM 7427</strain>
    </source>
</reference>
<sequence>MRVATIVAGLVLATATPVVALAQSAQQLYFDPALPSDFVAPTPFEGLYAGVLLGAISARKNNFNAGGEDIRPEFGAVVGWNQPVAPGVVLGGELQATVATDISTTYMRAMALARLGFAAGDNTLIYALGGLGVVGSGAAFEVGIGAETMLTPNMALRLEAAGIGQIGSVPSGVSIPAISAMRITSGAIWQLDGAPASTTAFHHGDTTNFTGWHAGLNIGSLADPQFNFFDDYGWGWHLSRFEMGGFVGYDHAVTDQIRAGVEVQLGGNYDTSGDAGVDLLALGRLGLVATDQVLAYAAGGLGLVEGKGAYAFGGGVEYALWGQTSLRGEALVLGRMDGAPGLSGVSGPTTSKVTLGAVWRFD</sequence>
<evidence type="ECO:0000313" key="3">
    <source>
        <dbReference type="Proteomes" id="UP001597521"/>
    </source>
</evidence>
<dbReference type="SUPFAM" id="SSF56925">
    <property type="entry name" value="OMPA-like"/>
    <property type="match status" value="2"/>
</dbReference>
<feature type="signal peptide" evidence="1">
    <location>
        <begin position="1"/>
        <end position="20"/>
    </location>
</feature>
<name>A0ABW5QJH5_9HYPH</name>
<comment type="caution">
    <text evidence="2">The sequence shown here is derived from an EMBL/GenBank/DDBJ whole genome shotgun (WGS) entry which is preliminary data.</text>
</comment>
<feature type="chain" id="PRO_5046244343" evidence="1">
    <location>
        <begin position="21"/>
        <end position="362"/>
    </location>
</feature>
<organism evidence="2 3">
    <name type="scientific">Devosia albogilva</name>
    <dbReference type="NCBI Taxonomy" id="429726"/>
    <lineage>
        <taxon>Bacteria</taxon>
        <taxon>Pseudomonadati</taxon>
        <taxon>Pseudomonadota</taxon>
        <taxon>Alphaproteobacteria</taxon>
        <taxon>Hyphomicrobiales</taxon>
        <taxon>Devosiaceae</taxon>
        <taxon>Devosia</taxon>
    </lineage>
</organism>